<dbReference type="PANTHER" id="PTHR13061">
    <property type="entry name" value="DYNACTIN SUBUNIT P25"/>
    <property type="match status" value="1"/>
</dbReference>
<keyword evidence="1" id="KW-0808">Transferase</keyword>
<proteinExistence type="predicted"/>
<gene>
    <name evidence="1" type="ORF">EDD62_0295</name>
</gene>
<dbReference type="Gene3D" id="2.160.10.10">
    <property type="entry name" value="Hexapeptide repeat proteins"/>
    <property type="match status" value="1"/>
</dbReference>
<dbReference type="SUPFAM" id="SSF51161">
    <property type="entry name" value="Trimeric LpxA-like enzymes"/>
    <property type="match status" value="1"/>
</dbReference>
<dbReference type="Proteomes" id="UP000277108">
    <property type="component" value="Unassembled WGS sequence"/>
</dbReference>
<name>A0A3N5BIL1_9BACL</name>
<dbReference type="RefSeq" id="WP_123807257.1">
    <property type="nucleotide sequence ID" value="NZ_RKRK01000002.1"/>
</dbReference>
<dbReference type="InterPro" id="IPR047324">
    <property type="entry name" value="LbH_gamma_CA-like"/>
</dbReference>
<organism evidence="1 2">
    <name type="scientific">Abyssicoccus albus</name>
    <dbReference type="NCBI Taxonomy" id="1817405"/>
    <lineage>
        <taxon>Bacteria</taxon>
        <taxon>Bacillati</taxon>
        <taxon>Bacillota</taxon>
        <taxon>Bacilli</taxon>
        <taxon>Bacillales</taxon>
        <taxon>Abyssicoccaceae</taxon>
    </lineage>
</organism>
<dbReference type="AlphaFoldDB" id="A0A3N5BIL1"/>
<protein>
    <submittedName>
        <fullName evidence="1">Carbonic anhydrase/acetyltransferase-like protein (Isoleucine patch superfamily)</fullName>
    </submittedName>
</protein>
<evidence type="ECO:0000313" key="1">
    <source>
        <dbReference type="EMBL" id="RPF57666.1"/>
    </source>
</evidence>
<dbReference type="PANTHER" id="PTHR13061:SF29">
    <property type="entry name" value="GAMMA CARBONIC ANHYDRASE-LIKE 1, MITOCHONDRIAL-RELATED"/>
    <property type="match status" value="1"/>
</dbReference>
<dbReference type="GO" id="GO:0016740">
    <property type="term" value="F:transferase activity"/>
    <property type="evidence" value="ECO:0007669"/>
    <property type="project" value="UniProtKB-KW"/>
</dbReference>
<dbReference type="OrthoDB" id="9803036at2"/>
<comment type="caution">
    <text evidence="1">The sequence shown here is derived from an EMBL/GenBank/DDBJ whole genome shotgun (WGS) entry which is preliminary data.</text>
</comment>
<dbReference type="InterPro" id="IPR050484">
    <property type="entry name" value="Transf_Hexapept/Carb_Anhydrase"/>
</dbReference>
<dbReference type="InterPro" id="IPR001451">
    <property type="entry name" value="Hexapep"/>
</dbReference>
<sequence length="170" mass="18597">MLIRYENQYPKVHNSAYIAPNATIIGNVTIDASAIILFNAILRGDLEYIHIGKNSNIQDLCIIHQSPNAPTIVGDNVTVGHRVTLHGCHIENHALIGMDSTVLDGAVIGEGSFVGAGSLVTQNKIIPPNSLVFGRPAKVIRTLTDKDRKEMKRILATYQSHKKVYESENS</sequence>
<dbReference type="CDD" id="cd04645">
    <property type="entry name" value="LbH_gamma_CA_like"/>
    <property type="match status" value="1"/>
</dbReference>
<keyword evidence="2" id="KW-1185">Reference proteome</keyword>
<evidence type="ECO:0000313" key="2">
    <source>
        <dbReference type="Proteomes" id="UP000277108"/>
    </source>
</evidence>
<dbReference type="EMBL" id="RKRK01000002">
    <property type="protein sequence ID" value="RPF57666.1"/>
    <property type="molecule type" value="Genomic_DNA"/>
</dbReference>
<accession>A0A3N5BIL1</accession>
<dbReference type="InterPro" id="IPR011004">
    <property type="entry name" value="Trimer_LpxA-like_sf"/>
</dbReference>
<reference evidence="1 2" key="1">
    <citation type="submission" date="2018-11" db="EMBL/GenBank/DDBJ databases">
        <title>Genomic Encyclopedia of Type Strains, Phase IV (KMG-IV): sequencing the most valuable type-strain genomes for metagenomic binning, comparative biology and taxonomic classification.</title>
        <authorList>
            <person name="Goeker M."/>
        </authorList>
    </citation>
    <scope>NUCLEOTIDE SEQUENCE [LARGE SCALE GENOMIC DNA]</scope>
    <source>
        <strain evidence="1 2">DSM 29158</strain>
    </source>
</reference>
<dbReference type="Pfam" id="PF00132">
    <property type="entry name" value="Hexapep"/>
    <property type="match status" value="1"/>
</dbReference>